<dbReference type="PANTHER" id="PTHR47270">
    <property type="entry name" value="PROTEIN MLP1-LIKE"/>
    <property type="match status" value="1"/>
</dbReference>
<dbReference type="EMBL" id="OZ020108">
    <property type="protein sequence ID" value="CAK9261143.1"/>
    <property type="molecule type" value="Genomic_DNA"/>
</dbReference>
<gene>
    <name evidence="2" type="ORF">CSSPJE1EN1_LOCUS6621</name>
</gene>
<proteinExistence type="predicted"/>
<evidence type="ECO:0000313" key="3">
    <source>
        <dbReference type="Proteomes" id="UP001497444"/>
    </source>
</evidence>
<sequence>MGALDEESVAVTGVLHLHNQEQQQQQPGAALEAADQVFSVLEKISEEKIVEQYEEFDKSMVQETTHLKYRRWQQSPVEEYKQTSSSDEEESLDMEGEEAFGIFRADTRGQIISDPRSIFGPQEAADGQEISIDEILREKVEFLEAALKAKVMEMESLKRASREKETDLLDKIECLELANEQLLQGGADAGGNEQLQMELMRLQNQNSMLARREHELQLQLSTTDMLQNEMKHLQELNEQLIDDRVQAQKINNLRSAASVLPDPAELPEPAGNSLLEERIDFLETELAEAMEVNNMYKAQLQFSFSKEENVQATALRSFGENVTDIITELLDLRKRTKTQEAELQDLRNRFILMSIQLAETEASREELLMKIKKLQNLQLINH</sequence>
<evidence type="ECO:0000256" key="1">
    <source>
        <dbReference type="SAM" id="Coils"/>
    </source>
</evidence>
<accession>A0ABP0W2Y6</accession>
<name>A0ABP0W2Y6_9BRYO</name>
<organism evidence="2 3">
    <name type="scientific">Sphagnum jensenii</name>
    <dbReference type="NCBI Taxonomy" id="128206"/>
    <lineage>
        <taxon>Eukaryota</taxon>
        <taxon>Viridiplantae</taxon>
        <taxon>Streptophyta</taxon>
        <taxon>Embryophyta</taxon>
        <taxon>Bryophyta</taxon>
        <taxon>Sphagnophytina</taxon>
        <taxon>Sphagnopsida</taxon>
        <taxon>Sphagnales</taxon>
        <taxon>Sphagnaceae</taxon>
        <taxon>Sphagnum</taxon>
    </lineage>
</organism>
<feature type="coiled-coil region" evidence="1">
    <location>
        <begin position="329"/>
        <end position="377"/>
    </location>
</feature>
<protein>
    <submittedName>
        <fullName evidence="2">Uncharacterized protein</fullName>
    </submittedName>
</protein>
<keyword evidence="3" id="KW-1185">Reference proteome</keyword>
<dbReference type="Proteomes" id="UP001497444">
    <property type="component" value="Chromosome 13"/>
</dbReference>
<keyword evidence="1" id="KW-0175">Coiled coil</keyword>
<reference evidence="2" key="1">
    <citation type="submission" date="2024-02" db="EMBL/GenBank/DDBJ databases">
        <authorList>
            <consortium name="ELIXIR-Norway"/>
            <consortium name="Elixir Norway"/>
        </authorList>
    </citation>
    <scope>NUCLEOTIDE SEQUENCE</scope>
</reference>
<evidence type="ECO:0000313" key="2">
    <source>
        <dbReference type="EMBL" id="CAK9261143.1"/>
    </source>
</evidence>
<dbReference type="PANTHER" id="PTHR47270:SF3">
    <property type="entry name" value="HYPOTETICAL PROTEIN"/>
    <property type="match status" value="1"/>
</dbReference>
<feature type="coiled-coil region" evidence="1">
    <location>
        <begin position="192"/>
        <end position="299"/>
    </location>
</feature>